<dbReference type="Proteomes" id="UP000076967">
    <property type="component" value="Unassembled WGS sequence"/>
</dbReference>
<dbReference type="OrthoDB" id="2625790at2"/>
<evidence type="ECO:0000256" key="1">
    <source>
        <dbReference type="SAM" id="SignalP"/>
    </source>
</evidence>
<sequence>MNKYSKISLLLLLILILSGCNTSSNSQIKIFDDNKRLAESGDTYTFSSNTGHISDSKANLKYAGFSGVYTIWKINSDGDVGTNMKVNVATKKGDFKIIHVTPDNIVNSIVLEIDDKQQFESLHLSKGDHFIKVVGKNTSGSVDLEIELKKGLLVIPQGDPSSK</sequence>
<organism evidence="2 3">
    <name type="scientific">Paenibacillus glacialis</name>
    <dbReference type="NCBI Taxonomy" id="494026"/>
    <lineage>
        <taxon>Bacteria</taxon>
        <taxon>Bacillati</taxon>
        <taxon>Bacillota</taxon>
        <taxon>Bacilli</taxon>
        <taxon>Bacillales</taxon>
        <taxon>Paenibacillaceae</taxon>
        <taxon>Paenibacillus</taxon>
    </lineage>
</organism>
<accession>A0A168MZF3</accession>
<dbReference type="AlphaFoldDB" id="A0A168MZF3"/>
<comment type="caution">
    <text evidence="2">The sequence shown here is derived from an EMBL/GenBank/DDBJ whole genome shotgun (WGS) entry which is preliminary data.</text>
</comment>
<gene>
    <name evidence="2" type="ORF">PGLA_02870</name>
</gene>
<proteinExistence type="predicted"/>
<protein>
    <recommendedName>
        <fullName evidence="4">Lipoprotein</fullName>
    </recommendedName>
</protein>
<keyword evidence="3" id="KW-1185">Reference proteome</keyword>
<evidence type="ECO:0008006" key="4">
    <source>
        <dbReference type="Google" id="ProtNLM"/>
    </source>
</evidence>
<dbReference type="PROSITE" id="PS51257">
    <property type="entry name" value="PROKAR_LIPOPROTEIN"/>
    <property type="match status" value="1"/>
</dbReference>
<dbReference type="STRING" id="494026.PGLA_02870"/>
<reference evidence="2 3" key="1">
    <citation type="submission" date="2016-03" db="EMBL/GenBank/DDBJ databases">
        <title>Draft genome sequence of Paenibacillus glacialis DSM 22343.</title>
        <authorList>
            <person name="Shin S.-K."/>
            <person name="Yi H."/>
        </authorList>
    </citation>
    <scope>NUCLEOTIDE SEQUENCE [LARGE SCALE GENOMIC DNA]</scope>
    <source>
        <strain evidence="2 3">DSM 22343</strain>
    </source>
</reference>
<evidence type="ECO:0000313" key="3">
    <source>
        <dbReference type="Proteomes" id="UP000076967"/>
    </source>
</evidence>
<feature type="signal peptide" evidence="1">
    <location>
        <begin position="1"/>
        <end position="26"/>
    </location>
</feature>
<dbReference type="RefSeq" id="WP_068528417.1">
    <property type="nucleotide sequence ID" value="NZ_LVJH01000003.1"/>
</dbReference>
<evidence type="ECO:0000313" key="2">
    <source>
        <dbReference type="EMBL" id="OAB45221.1"/>
    </source>
</evidence>
<feature type="chain" id="PRO_5007899191" description="Lipoprotein" evidence="1">
    <location>
        <begin position="27"/>
        <end position="163"/>
    </location>
</feature>
<name>A0A168MZF3_9BACL</name>
<dbReference type="EMBL" id="LVJH01000003">
    <property type="protein sequence ID" value="OAB45221.1"/>
    <property type="molecule type" value="Genomic_DNA"/>
</dbReference>
<keyword evidence="1" id="KW-0732">Signal</keyword>